<comment type="caution">
    <text evidence="1">The sequence shown here is derived from an EMBL/GenBank/DDBJ whole genome shotgun (WGS) entry which is preliminary data.</text>
</comment>
<organism evidence="1 2">
    <name type="scientific">Hyphomonas pacifica</name>
    <dbReference type="NCBI Taxonomy" id="1280941"/>
    <lineage>
        <taxon>Bacteria</taxon>
        <taxon>Pseudomonadati</taxon>
        <taxon>Pseudomonadota</taxon>
        <taxon>Alphaproteobacteria</taxon>
        <taxon>Hyphomonadales</taxon>
        <taxon>Hyphomonadaceae</taxon>
        <taxon>Hyphomonas</taxon>
    </lineage>
</organism>
<dbReference type="AlphaFoldDB" id="A0A062U5A7"/>
<name>A0A062U5A7_9PROT</name>
<evidence type="ECO:0000313" key="2">
    <source>
        <dbReference type="Proteomes" id="UP000249123"/>
    </source>
</evidence>
<proteinExistence type="predicted"/>
<accession>A0A062U5A7</accession>
<dbReference type="Proteomes" id="UP000249123">
    <property type="component" value="Unassembled WGS sequence"/>
</dbReference>
<dbReference type="EMBL" id="AWFB01000078">
    <property type="protein sequence ID" value="RAN30583.1"/>
    <property type="molecule type" value="Genomic_DNA"/>
</dbReference>
<sequence length="35" mass="3818">MTAYIALLKAVNIAFTSNLAAKDLIQQKNINGRVI</sequence>
<evidence type="ECO:0000313" key="1">
    <source>
        <dbReference type="EMBL" id="RAN30583.1"/>
    </source>
</evidence>
<reference evidence="1 2" key="1">
    <citation type="submission" date="2013-04" db="EMBL/GenBank/DDBJ databases">
        <title>Hyphomonas sp. T24B3 Genome Sequencing.</title>
        <authorList>
            <person name="Lai Q."/>
            <person name="Shao Z."/>
        </authorList>
    </citation>
    <scope>NUCLEOTIDE SEQUENCE [LARGE SCALE GENOMIC DNA]</scope>
    <source>
        <strain evidence="1 2">T24B3</strain>
    </source>
</reference>
<keyword evidence="2" id="KW-1185">Reference proteome</keyword>
<accession>A0A328JZS1</accession>
<gene>
    <name evidence="1" type="ORF">HY3_05395</name>
</gene>
<protein>
    <submittedName>
        <fullName evidence="1">Uncharacterized protein</fullName>
    </submittedName>
</protein>